<dbReference type="Pfam" id="PF03124">
    <property type="entry name" value="EXS"/>
    <property type="match status" value="1"/>
</dbReference>
<feature type="region of interest" description="Disordered" evidence="5">
    <location>
        <begin position="376"/>
        <end position="410"/>
    </location>
</feature>
<dbReference type="EMBL" id="HBIB01007605">
    <property type="protein sequence ID" value="CAE0242546.1"/>
    <property type="molecule type" value="Transcribed_RNA"/>
</dbReference>
<evidence type="ECO:0000256" key="4">
    <source>
        <dbReference type="ARBA" id="ARBA00023136"/>
    </source>
</evidence>
<gene>
    <name evidence="8" type="ORF">PBIL07802_LOCUS4711</name>
</gene>
<feature type="region of interest" description="Disordered" evidence="5">
    <location>
        <begin position="518"/>
        <end position="537"/>
    </location>
</feature>
<feature type="transmembrane region" description="Helical" evidence="6">
    <location>
        <begin position="61"/>
        <end position="82"/>
    </location>
</feature>
<organism evidence="8">
    <name type="scientific">Palpitomonas bilix</name>
    <dbReference type="NCBI Taxonomy" id="652834"/>
    <lineage>
        <taxon>Eukaryota</taxon>
        <taxon>Eukaryota incertae sedis</taxon>
    </lineage>
</organism>
<keyword evidence="3 6" id="KW-1133">Transmembrane helix</keyword>
<dbReference type="AlphaFoldDB" id="A0A7S3D079"/>
<evidence type="ECO:0000256" key="5">
    <source>
        <dbReference type="SAM" id="MobiDB-lite"/>
    </source>
</evidence>
<dbReference type="GO" id="GO:0005737">
    <property type="term" value="C:cytoplasm"/>
    <property type="evidence" value="ECO:0007669"/>
    <property type="project" value="TreeGrafter"/>
</dbReference>
<evidence type="ECO:0000256" key="6">
    <source>
        <dbReference type="SAM" id="Phobius"/>
    </source>
</evidence>
<dbReference type="PROSITE" id="PS51380">
    <property type="entry name" value="EXS"/>
    <property type="match status" value="1"/>
</dbReference>
<proteinExistence type="predicted"/>
<protein>
    <recommendedName>
        <fullName evidence="7">EXS domain-containing protein</fullName>
    </recommendedName>
</protein>
<feature type="transmembrane region" description="Helical" evidence="6">
    <location>
        <begin position="151"/>
        <end position="172"/>
    </location>
</feature>
<comment type="subcellular location">
    <subcellularLocation>
        <location evidence="1">Membrane</location>
        <topology evidence="1">Multi-pass membrane protein</topology>
    </subcellularLocation>
</comment>
<keyword evidence="4 6" id="KW-0472">Membrane</keyword>
<evidence type="ECO:0000259" key="7">
    <source>
        <dbReference type="PROSITE" id="PS51380"/>
    </source>
</evidence>
<evidence type="ECO:0000256" key="3">
    <source>
        <dbReference type="ARBA" id="ARBA00022989"/>
    </source>
</evidence>
<evidence type="ECO:0000256" key="2">
    <source>
        <dbReference type="ARBA" id="ARBA00022692"/>
    </source>
</evidence>
<keyword evidence="2 6" id="KW-0812">Transmembrane</keyword>
<dbReference type="PANTHER" id="PTHR10783">
    <property type="entry name" value="XENOTROPIC AND POLYTROPIC RETROVIRUS RECEPTOR 1-RELATED"/>
    <property type="match status" value="1"/>
</dbReference>
<feature type="compositionally biased region" description="Basic and acidic residues" evidence="5">
    <location>
        <begin position="518"/>
        <end position="528"/>
    </location>
</feature>
<evidence type="ECO:0000256" key="1">
    <source>
        <dbReference type="ARBA" id="ARBA00004141"/>
    </source>
</evidence>
<feature type="domain" description="EXS" evidence="7">
    <location>
        <begin position="267"/>
        <end position="519"/>
    </location>
</feature>
<feature type="transmembrane region" description="Helical" evidence="6">
    <location>
        <begin position="94"/>
        <end position="117"/>
    </location>
</feature>
<reference evidence="8" key="1">
    <citation type="submission" date="2021-01" db="EMBL/GenBank/DDBJ databases">
        <authorList>
            <person name="Corre E."/>
            <person name="Pelletier E."/>
            <person name="Niang G."/>
            <person name="Scheremetjew M."/>
            <person name="Finn R."/>
            <person name="Kale V."/>
            <person name="Holt S."/>
            <person name="Cochrane G."/>
            <person name="Meng A."/>
            <person name="Brown T."/>
            <person name="Cohen L."/>
        </authorList>
    </citation>
    <scope>NUCLEOTIDE SEQUENCE</scope>
    <source>
        <strain evidence="8">NIES-2562</strain>
    </source>
</reference>
<feature type="transmembrane region" description="Helical" evidence="6">
    <location>
        <begin position="432"/>
        <end position="454"/>
    </location>
</feature>
<feature type="compositionally biased region" description="Basic and acidic residues" evidence="5">
    <location>
        <begin position="384"/>
        <end position="396"/>
    </location>
</feature>
<dbReference type="InterPro" id="IPR004342">
    <property type="entry name" value="EXS_C"/>
</dbReference>
<accession>A0A7S3D079</accession>
<name>A0A7S3D079_9EUKA</name>
<sequence length="575" mass="63190">MADRSVLPTRSPRWRPSLLFFLLVLCITSFSLFALSINTAAAEFEVAGLDLLRPLFTSPPSRVLLVALSSIGGLAIVSYHPTSKLTSLYRVRTTIQVVFCLVSILYFLVHAVCYQLPVSYSPSQARRSFTSRIEAFSGARGNNGSTVTVSLFNPSLPILLCLIGVLLFATVLKKRELSRLWQLLGEVFLSPFSPVTLSHVLVADFLTSLAKPLRDVASSLCMLLPISPFFESMSMARPSTSVAASSPATSGEVGIGGMDADTHAAYTYACEKADIIFLVALLPFTIRFLQCCRQFAHTRQLTPFINAVKYLSAFPPVLLPLYAGHTHIEVMDLSPLFVANLANTVLSLVWDITMDWGVFSSRSFLLDLSQYQHGGDGESDVDEEKGGRKHGSESRGVDGASKKKSARLPPSLEKSLKKEHCHGFAFLRTSSIFHPLSIVVIVIANAVMRVMWMVKEVYLKKSFSEPFIAILIQVVEIVRRLVWLMLKVEWEAVRTLPLADTDDTVADGKLHTSKVVEADRVGSDDGSPRRSTGGSGDESAMALLLSARKKSMHNRNFIEGVDVLSEQQTGTMRHV</sequence>
<dbReference type="PANTHER" id="PTHR10783:SF46">
    <property type="entry name" value="PROTEIN ERD1 HOMOLOG 2"/>
    <property type="match status" value="1"/>
</dbReference>
<dbReference type="GO" id="GO:0016020">
    <property type="term" value="C:membrane"/>
    <property type="evidence" value="ECO:0007669"/>
    <property type="project" value="UniProtKB-SubCell"/>
</dbReference>
<evidence type="ECO:0000313" key="8">
    <source>
        <dbReference type="EMBL" id="CAE0242546.1"/>
    </source>
</evidence>